<dbReference type="RefSeq" id="WP_013798136.1">
    <property type="nucleotide sequence ID" value="NC_015561.1"/>
</dbReference>
<evidence type="ECO:0000313" key="2">
    <source>
        <dbReference type="Proteomes" id="UP000009235"/>
    </source>
</evidence>
<dbReference type="KEGG" id="asd:AS9A_P20085"/>
<dbReference type="HOGENOM" id="CLU_1782829_0_0_11"/>
<dbReference type="EMBL" id="CP002788">
    <property type="protein sequence ID" value="AEF43129.1"/>
    <property type="molecule type" value="Genomic_DNA"/>
</dbReference>
<sequence length="145" mass="16250">MLNRRGGSHYTLSFREVVEGARHDKERQFAVVDSWLELAVIRVAAALGEHAYFDKAPVLVFLRHVRNGLAHGGQFTYQESRYWELNARFGNLEITKETTGGVFGSFGFLSRGDMLALLDEVASHLRTDPPKKSHEEARASFGSAL</sequence>
<keyword evidence="1" id="KW-0614">Plasmid</keyword>
<organism evidence="1 2">
    <name type="scientific">Hoyosella subflava (strain DSM 45089 / JCM 17490 / NBRC 109087 / DQS3-9A1)</name>
    <name type="common">Amycolicicoccus subflavus</name>
    <dbReference type="NCBI Taxonomy" id="443218"/>
    <lineage>
        <taxon>Bacteria</taxon>
        <taxon>Bacillati</taxon>
        <taxon>Actinomycetota</taxon>
        <taxon>Actinomycetes</taxon>
        <taxon>Mycobacteriales</taxon>
        <taxon>Hoyosellaceae</taxon>
        <taxon>Hoyosella</taxon>
    </lineage>
</organism>
<keyword evidence="2" id="KW-1185">Reference proteome</keyword>
<accession>F6ESK8</accession>
<protein>
    <submittedName>
        <fullName evidence="1">Uncharacterized protein</fullName>
    </submittedName>
</protein>
<geneLocation type="plasmid" evidence="1 2">
    <name>pAS9A-2</name>
</geneLocation>
<dbReference type="Proteomes" id="UP000009235">
    <property type="component" value="Plasmid pAS9A-2"/>
</dbReference>
<evidence type="ECO:0000313" key="1">
    <source>
        <dbReference type="EMBL" id="AEF43129.1"/>
    </source>
</evidence>
<name>F6ESK8_HOYSD</name>
<dbReference type="AlphaFoldDB" id="F6ESK8"/>
<proteinExistence type="predicted"/>
<dbReference type="OrthoDB" id="5161503at2"/>
<reference evidence="1 2" key="1">
    <citation type="journal article" date="2011" name="J. Bacteriol.">
        <title>Complete genome sequence of Amycolicicoccus subflavus DQS3-9A1T, an actinomycete isolated from crude oil-polluted soil.</title>
        <authorList>
            <person name="Cai M."/>
            <person name="Chen W.M."/>
            <person name="Nie Y."/>
            <person name="Chi C.Q."/>
            <person name="Wang Y.N."/>
            <person name="Tang Y.Q."/>
            <person name="Li G.Y."/>
            <person name="Wu X.L."/>
        </authorList>
    </citation>
    <scope>NUCLEOTIDE SEQUENCE [LARGE SCALE GENOMIC DNA]</scope>
    <source>
        <strain evidence="2">DSM 45089 / DQS3-9A1</strain>
        <plasmid evidence="1 2">pAS9A-2</plasmid>
    </source>
</reference>
<gene>
    <name evidence="1" type="ordered locus">AS9A_P20085</name>
</gene>